<accession>A0A1M6UKM2</accession>
<comment type="caution">
    <text evidence="3">The sequence shown here is derived from an EMBL/GenBank/DDBJ whole genome shotgun (WGS) entry which is preliminary data.</text>
</comment>
<dbReference type="RefSeq" id="WP_072878802.1">
    <property type="nucleotide sequence ID" value="NZ_FOKU01000013.1"/>
</dbReference>
<gene>
    <name evidence="2" type="ORF">SAMN04487891_113108</name>
    <name evidence="3" type="ORF">SAMN05216293_1658</name>
</gene>
<dbReference type="STRING" id="1055723.SAMN05216293_1658"/>
<dbReference type="EMBL" id="FOKU01000013">
    <property type="protein sequence ID" value="SFC55331.1"/>
    <property type="molecule type" value="Genomic_DNA"/>
</dbReference>
<evidence type="ECO:0000313" key="3">
    <source>
        <dbReference type="EMBL" id="SHK69658.1"/>
    </source>
</evidence>
<keyword evidence="5" id="KW-1185">Reference proteome</keyword>
<dbReference type="Proteomes" id="UP000184031">
    <property type="component" value="Unassembled WGS sequence"/>
</dbReference>
<dbReference type="AlphaFoldDB" id="A0A1M6UKM2"/>
<name>A0A1M6UKM2_9FLAO</name>
<dbReference type="Proteomes" id="UP000198940">
    <property type="component" value="Unassembled WGS sequence"/>
</dbReference>
<protein>
    <submittedName>
        <fullName evidence="3">Uncharacterized protein</fullName>
    </submittedName>
</protein>
<feature type="signal peptide" evidence="1">
    <location>
        <begin position="1"/>
        <end position="20"/>
    </location>
</feature>
<reference evidence="3 4" key="1">
    <citation type="submission" date="2016-11" db="EMBL/GenBank/DDBJ databases">
        <authorList>
            <person name="Varghese N."/>
            <person name="Submissions S."/>
        </authorList>
    </citation>
    <scope>NUCLEOTIDE SEQUENCE [LARGE SCALE GENOMIC DNA]</scope>
    <source>
        <strain evidence="3 4">CGMCC 1.12174</strain>
        <strain evidence="2 5">DSM 26351</strain>
    </source>
</reference>
<evidence type="ECO:0000256" key="1">
    <source>
        <dbReference type="SAM" id="SignalP"/>
    </source>
</evidence>
<organism evidence="3 4">
    <name type="scientific">Flagellimonas taeanensis</name>
    <dbReference type="NCBI Taxonomy" id="1005926"/>
    <lineage>
        <taxon>Bacteria</taxon>
        <taxon>Pseudomonadati</taxon>
        <taxon>Bacteroidota</taxon>
        <taxon>Flavobacteriia</taxon>
        <taxon>Flavobacteriales</taxon>
        <taxon>Flavobacteriaceae</taxon>
        <taxon>Flagellimonas</taxon>
    </lineage>
</organism>
<sequence length="70" mass="7578">MKKIIGIFALALILTTNANAIEENDCSCTKASDEAYLSCVAIATELTRGQSVEAFRAAYVGCIELRAKYE</sequence>
<evidence type="ECO:0000313" key="2">
    <source>
        <dbReference type="EMBL" id="SFC55331.1"/>
    </source>
</evidence>
<evidence type="ECO:0000313" key="4">
    <source>
        <dbReference type="Proteomes" id="UP000184031"/>
    </source>
</evidence>
<keyword evidence="1" id="KW-0732">Signal</keyword>
<proteinExistence type="predicted"/>
<evidence type="ECO:0000313" key="5">
    <source>
        <dbReference type="Proteomes" id="UP000198940"/>
    </source>
</evidence>
<feature type="chain" id="PRO_5009921417" evidence="1">
    <location>
        <begin position="21"/>
        <end position="70"/>
    </location>
</feature>
<dbReference type="EMBL" id="FRAT01000004">
    <property type="protein sequence ID" value="SHK69658.1"/>
    <property type="molecule type" value="Genomic_DNA"/>
</dbReference>